<sequence>MFFSPIILYDFQQMYVLIKTTYGNFSFFKKTQKHKKKFYLYFLLLLLKGALINISIIIIIHNLIYAFFQNNRQGSCSLSIYLIFLISAERKKFYFFVKFFFQVLVSFFTLLFHNGILLIEKLRKSESREFAGHFLKKILSIGTYFFTFQNFEHSILNTLKERVITWLIIRMMLIQMINIAIL</sequence>
<dbReference type="EMBL" id="REGN01010847">
    <property type="protein sequence ID" value="RMZ98316.1"/>
    <property type="molecule type" value="Genomic_DNA"/>
</dbReference>
<evidence type="ECO:0000313" key="3">
    <source>
        <dbReference type="Proteomes" id="UP000276133"/>
    </source>
</evidence>
<dbReference type="AlphaFoldDB" id="A0A3M7PGS1"/>
<feature type="transmembrane region" description="Helical" evidence="1">
    <location>
        <begin position="38"/>
        <end position="68"/>
    </location>
</feature>
<keyword evidence="1" id="KW-0812">Transmembrane</keyword>
<proteinExistence type="predicted"/>
<evidence type="ECO:0000256" key="1">
    <source>
        <dbReference type="SAM" id="Phobius"/>
    </source>
</evidence>
<comment type="caution">
    <text evidence="2">The sequence shown here is derived from an EMBL/GenBank/DDBJ whole genome shotgun (WGS) entry which is preliminary data.</text>
</comment>
<keyword evidence="1" id="KW-1133">Transmembrane helix</keyword>
<keyword evidence="1" id="KW-0472">Membrane</keyword>
<protein>
    <recommendedName>
        <fullName evidence="4">Transmembrane protein</fullName>
    </recommendedName>
</protein>
<keyword evidence="3" id="KW-1185">Reference proteome</keyword>
<accession>A0A3M7PGS1</accession>
<organism evidence="2 3">
    <name type="scientific">Brachionus plicatilis</name>
    <name type="common">Marine rotifer</name>
    <name type="synonym">Brachionus muelleri</name>
    <dbReference type="NCBI Taxonomy" id="10195"/>
    <lineage>
        <taxon>Eukaryota</taxon>
        <taxon>Metazoa</taxon>
        <taxon>Spiralia</taxon>
        <taxon>Gnathifera</taxon>
        <taxon>Rotifera</taxon>
        <taxon>Eurotatoria</taxon>
        <taxon>Monogononta</taxon>
        <taxon>Pseudotrocha</taxon>
        <taxon>Ploima</taxon>
        <taxon>Brachionidae</taxon>
        <taxon>Brachionus</taxon>
    </lineage>
</organism>
<name>A0A3M7PGS1_BRAPC</name>
<evidence type="ECO:0000313" key="2">
    <source>
        <dbReference type="EMBL" id="RMZ98316.1"/>
    </source>
</evidence>
<dbReference type="Proteomes" id="UP000276133">
    <property type="component" value="Unassembled WGS sequence"/>
</dbReference>
<reference evidence="2 3" key="1">
    <citation type="journal article" date="2018" name="Sci. Rep.">
        <title>Genomic signatures of local adaptation to the degree of environmental predictability in rotifers.</title>
        <authorList>
            <person name="Franch-Gras L."/>
            <person name="Hahn C."/>
            <person name="Garcia-Roger E.M."/>
            <person name="Carmona M.J."/>
            <person name="Serra M."/>
            <person name="Gomez A."/>
        </authorList>
    </citation>
    <scope>NUCLEOTIDE SEQUENCE [LARGE SCALE GENOMIC DNA]</scope>
    <source>
        <strain evidence="2">HYR1</strain>
    </source>
</reference>
<feature type="transmembrane region" description="Helical" evidence="1">
    <location>
        <begin position="93"/>
        <end position="113"/>
    </location>
</feature>
<gene>
    <name evidence="2" type="ORF">BpHYR1_025779</name>
</gene>
<evidence type="ECO:0008006" key="4">
    <source>
        <dbReference type="Google" id="ProtNLM"/>
    </source>
</evidence>